<protein>
    <submittedName>
        <fullName evidence="3">Hypp8500 protein</fullName>
    </submittedName>
</protein>
<keyword evidence="2" id="KW-0812">Transmembrane</keyword>
<evidence type="ECO:0000313" key="4">
    <source>
        <dbReference type="Proteomes" id="UP000838412"/>
    </source>
</evidence>
<dbReference type="SUPFAM" id="SSF81321">
    <property type="entry name" value="Family A G protein-coupled receptor-like"/>
    <property type="match status" value="1"/>
</dbReference>
<name>A0A8J9Z8H1_BRALA</name>
<reference evidence="3" key="1">
    <citation type="submission" date="2022-01" db="EMBL/GenBank/DDBJ databases">
        <authorList>
            <person name="Braso-Vives M."/>
        </authorList>
    </citation>
    <scope>NUCLEOTIDE SEQUENCE</scope>
</reference>
<feature type="region of interest" description="Disordered" evidence="1">
    <location>
        <begin position="273"/>
        <end position="302"/>
    </location>
</feature>
<feature type="region of interest" description="Disordered" evidence="1">
    <location>
        <begin position="136"/>
        <end position="241"/>
    </location>
</feature>
<feature type="compositionally biased region" description="Polar residues" evidence="1">
    <location>
        <begin position="156"/>
        <end position="168"/>
    </location>
</feature>
<evidence type="ECO:0000256" key="2">
    <source>
        <dbReference type="SAM" id="Phobius"/>
    </source>
</evidence>
<keyword evidence="2" id="KW-0472">Membrane</keyword>
<accession>A0A8J9Z8H1</accession>
<proteinExistence type="predicted"/>
<feature type="transmembrane region" description="Helical" evidence="2">
    <location>
        <begin position="30"/>
        <end position="53"/>
    </location>
</feature>
<organism evidence="3 4">
    <name type="scientific">Branchiostoma lanceolatum</name>
    <name type="common">Common lancelet</name>
    <name type="synonym">Amphioxus lanceolatum</name>
    <dbReference type="NCBI Taxonomy" id="7740"/>
    <lineage>
        <taxon>Eukaryota</taxon>
        <taxon>Metazoa</taxon>
        <taxon>Chordata</taxon>
        <taxon>Cephalochordata</taxon>
        <taxon>Leptocardii</taxon>
        <taxon>Amphioxiformes</taxon>
        <taxon>Branchiostomatidae</taxon>
        <taxon>Branchiostoma</taxon>
    </lineage>
</organism>
<dbReference type="AlphaFoldDB" id="A0A8J9Z8H1"/>
<evidence type="ECO:0000256" key="1">
    <source>
        <dbReference type="SAM" id="MobiDB-lite"/>
    </source>
</evidence>
<dbReference type="Proteomes" id="UP000838412">
    <property type="component" value="Chromosome 17"/>
</dbReference>
<feature type="transmembrane region" description="Helical" evidence="2">
    <location>
        <begin position="65"/>
        <end position="86"/>
    </location>
</feature>
<feature type="compositionally biased region" description="Basic and acidic residues" evidence="1">
    <location>
        <begin position="279"/>
        <end position="288"/>
    </location>
</feature>
<sequence>MANVQPAAAAQPAAGNQAPPRFSGSVFRALFILTAVQHLLWVPQVILGIIYALKGGNSNVPSTAKFWIIWLGQCNTLADFIIYSAAQKSFRKALKSLCRKPVNFMWRHLAGRDFFGTPVVQFQAQDTVSQNATLGQSNEMSGEDFPLQTQPERHPVQTTSDPTPSQTVAEAPVSTPGTAVAETNAPASRRNVAERHFASAASVSSSRTTEAEIHAPASRRIVAETRAPTSKGNVAERHSARAAHASAMTTLAEALLTRSRDIPVPALSETAGFTSRRVIQGEDTHDSRSSTPADLSDTEQSPIRLDDIFIDHTLLHQAVSTDGDEEEIEFKEDMIIPLPGL</sequence>
<dbReference type="EMBL" id="OV696702">
    <property type="protein sequence ID" value="CAH1248997.1"/>
    <property type="molecule type" value="Genomic_DNA"/>
</dbReference>
<dbReference type="Gene3D" id="1.20.1070.10">
    <property type="entry name" value="Rhodopsin 7-helix transmembrane proteins"/>
    <property type="match status" value="1"/>
</dbReference>
<keyword evidence="2" id="KW-1133">Transmembrane helix</keyword>
<feature type="compositionally biased region" description="Polar residues" evidence="1">
    <location>
        <begin position="289"/>
        <end position="301"/>
    </location>
</feature>
<dbReference type="CDD" id="cd00637">
    <property type="entry name" value="7tm_classA_rhodopsin-like"/>
    <property type="match status" value="1"/>
</dbReference>
<evidence type="ECO:0000313" key="3">
    <source>
        <dbReference type="EMBL" id="CAH1248997.1"/>
    </source>
</evidence>
<keyword evidence="4" id="KW-1185">Reference proteome</keyword>
<gene>
    <name evidence="3" type="primary">Hypp8500</name>
    <name evidence="3" type="ORF">BLAG_LOCUS10248</name>
</gene>